<keyword evidence="9" id="KW-0819">tRNA processing</keyword>
<keyword evidence="12" id="KW-0342">GTP-binding</keyword>
<dbReference type="InterPro" id="IPR001806">
    <property type="entry name" value="Small_GTPase"/>
</dbReference>
<dbReference type="GO" id="GO:0003924">
    <property type="term" value="F:GTPase activity"/>
    <property type="evidence" value="ECO:0007669"/>
    <property type="project" value="InterPro"/>
</dbReference>
<evidence type="ECO:0000256" key="11">
    <source>
        <dbReference type="ARBA" id="ARBA00022927"/>
    </source>
</evidence>
<dbReference type="InterPro" id="IPR005225">
    <property type="entry name" value="Small_GTP-bd"/>
</dbReference>
<dbReference type="SMART" id="SM00173">
    <property type="entry name" value="RAS"/>
    <property type="match status" value="1"/>
</dbReference>
<evidence type="ECO:0000256" key="3">
    <source>
        <dbReference type="ARBA" id="ARBA00008569"/>
    </source>
</evidence>
<evidence type="ECO:0000313" key="20">
    <source>
        <dbReference type="EMBL" id="GAN02612.1"/>
    </source>
</evidence>
<evidence type="ECO:0000256" key="5">
    <source>
        <dbReference type="ARBA" id="ARBA00022448"/>
    </source>
</evidence>
<gene>
    <name evidence="20" type="ORF">MAM1_0025c02056</name>
</gene>
<dbReference type="GO" id="GO:0006606">
    <property type="term" value="P:protein import into nucleus"/>
    <property type="evidence" value="ECO:0007669"/>
    <property type="project" value="TreeGrafter"/>
</dbReference>
<keyword evidence="7" id="KW-0808">Transferase</keyword>
<dbReference type="PROSITE" id="PS51418">
    <property type="entry name" value="RAN"/>
    <property type="match status" value="1"/>
</dbReference>
<evidence type="ECO:0000256" key="16">
    <source>
        <dbReference type="ARBA" id="ARBA00058049"/>
    </source>
</evidence>
<dbReference type="PRINTS" id="PR00627">
    <property type="entry name" value="GTPRANTC4"/>
</dbReference>
<dbReference type="Gene3D" id="3.30.1960.10">
    <property type="entry name" value="tRNA wybutosine-synthesizing-like"/>
    <property type="match status" value="1"/>
</dbReference>
<evidence type="ECO:0000256" key="14">
    <source>
        <dbReference type="ARBA" id="ARBA00030554"/>
    </source>
</evidence>
<dbReference type="PANTHER" id="PTHR24071:SF0">
    <property type="entry name" value="GTP-BINDING NUCLEAR PROTEIN RAN"/>
    <property type="match status" value="1"/>
</dbReference>
<keyword evidence="5" id="KW-0813">Transport</keyword>
<dbReference type="Gene3D" id="3.40.50.300">
    <property type="entry name" value="P-loop containing nucleotide triphosphate hydrolases"/>
    <property type="match status" value="1"/>
</dbReference>
<dbReference type="SMART" id="SM00175">
    <property type="entry name" value="RAB"/>
    <property type="match status" value="1"/>
</dbReference>
<protein>
    <recommendedName>
        <fullName evidence="17">tRNA wybutosine-synthesizing protein 3</fullName>
        <ecNumber evidence="4">2.1.1.282</ecNumber>
    </recommendedName>
    <alternativeName>
        <fullName evidence="14">tRNA(Phe) 7-((3-amino-3-carboxypropyl)-4-demethylwyosine(37)-N(4))-methyltransferase</fullName>
    </alternativeName>
</protein>
<dbReference type="EMBL" id="DF836314">
    <property type="protein sequence ID" value="GAN02612.1"/>
    <property type="molecule type" value="Genomic_DNA"/>
</dbReference>
<comment type="similarity">
    <text evidence="2">Belongs to the small GTPase superfamily. Ran family.</text>
</comment>
<dbReference type="FunFam" id="3.40.50.300:FF:000131">
    <property type="entry name" value="GTP-binding nuclear protein Ran"/>
    <property type="match status" value="1"/>
</dbReference>
<dbReference type="NCBIfam" id="TIGR00231">
    <property type="entry name" value="small_GTP"/>
    <property type="match status" value="1"/>
</dbReference>
<evidence type="ECO:0000256" key="18">
    <source>
        <dbReference type="SAM" id="MobiDB-lite"/>
    </source>
</evidence>
<feature type="region of interest" description="Disordered" evidence="18">
    <location>
        <begin position="246"/>
        <end position="281"/>
    </location>
</feature>
<evidence type="ECO:0000256" key="9">
    <source>
        <dbReference type="ARBA" id="ARBA00022694"/>
    </source>
</evidence>
<evidence type="ECO:0000256" key="2">
    <source>
        <dbReference type="ARBA" id="ARBA00008028"/>
    </source>
</evidence>
<evidence type="ECO:0000256" key="13">
    <source>
        <dbReference type="ARBA" id="ARBA00023242"/>
    </source>
</evidence>
<feature type="domain" description="tRNA wybutosine-synthesizing protein" evidence="19">
    <location>
        <begin position="14"/>
        <end position="240"/>
    </location>
</feature>
<dbReference type="GO" id="GO:0005737">
    <property type="term" value="C:cytoplasm"/>
    <property type="evidence" value="ECO:0007669"/>
    <property type="project" value="TreeGrafter"/>
</dbReference>
<keyword evidence="10" id="KW-0547">Nucleotide-binding</keyword>
<keyword evidence="13" id="KW-0539">Nucleus</keyword>
<organism evidence="20">
    <name type="scientific">Mucor ambiguus</name>
    <dbReference type="NCBI Taxonomy" id="91626"/>
    <lineage>
        <taxon>Eukaryota</taxon>
        <taxon>Fungi</taxon>
        <taxon>Fungi incertae sedis</taxon>
        <taxon>Mucoromycota</taxon>
        <taxon>Mucoromycotina</taxon>
        <taxon>Mucoromycetes</taxon>
        <taxon>Mucorales</taxon>
        <taxon>Mucorineae</taxon>
        <taxon>Mucoraceae</taxon>
        <taxon>Mucor</taxon>
    </lineage>
</organism>
<dbReference type="FunFam" id="3.30.1960.10:FF:000003">
    <property type="entry name" value="tRNA methyltransferase"/>
    <property type="match status" value="1"/>
</dbReference>
<dbReference type="Pfam" id="PF02676">
    <property type="entry name" value="TYW3"/>
    <property type="match status" value="1"/>
</dbReference>
<dbReference type="SMART" id="SM00176">
    <property type="entry name" value="RAN"/>
    <property type="match status" value="1"/>
</dbReference>
<dbReference type="InterPro" id="IPR036602">
    <property type="entry name" value="tRNA_yW-synthesising-like_sf"/>
</dbReference>
<evidence type="ECO:0000256" key="10">
    <source>
        <dbReference type="ARBA" id="ARBA00022741"/>
    </source>
</evidence>
<keyword evidence="21" id="KW-1185">Reference proteome</keyword>
<comment type="catalytic activity">
    <reaction evidence="15">
        <text>4-demethyl-7-[(3S)-3-amino-3-carboxypropyl]wyosine(37) in tRNA(Phe) + S-adenosyl-L-methionine = 7-[(3S)-3-amino-3-carboxypropyl]wyosine(37) in tRNA(Phe) + S-adenosyl-L-homocysteine + H(+)</text>
        <dbReference type="Rhea" id="RHEA:36635"/>
        <dbReference type="Rhea" id="RHEA-COMP:10378"/>
        <dbReference type="Rhea" id="RHEA-COMP:10379"/>
        <dbReference type="ChEBI" id="CHEBI:15378"/>
        <dbReference type="ChEBI" id="CHEBI:57856"/>
        <dbReference type="ChEBI" id="CHEBI:59789"/>
        <dbReference type="ChEBI" id="CHEBI:73543"/>
        <dbReference type="ChEBI" id="CHEBI:73550"/>
        <dbReference type="EC" id="2.1.1.282"/>
    </reaction>
</comment>
<dbReference type="OrthoDB" id="48625at2759"/>
<evidence type="ECO:0000313" key="21">
    <source>
        <dbReference type="Proteomes" id="UP000053815"/>
    </source>
</evidence>
<dbReference type="GO" id="GO:0032259">
    <property type="term" value="P:methylation"/>
    <property type="evidence" value="ECO:0007669"/>
    <property type="project" value="UniProtKB-KW"/>
</dbReference>
<accession>A0A0C9MHL8</accession>
<evidence type="ECO:0000256" key="8">
    <source>
        <dbReference type="ARBA" id="ARBA00022691"/>
    </source>
</evidence>
<dbReference type="EC" id="2.1.1.282" evidence="4"/>
<dbReference type="GO" id="GO:0000054">
    <property type="term" value="P:ribosomal subunit export from nucleus"/>
    <property type="evidence" value="ECO:0007669"/>
    <property type="project" value="TreeGrafter"/>
</dbReference>
<dbReference type="GO" id="GO:0008168">
    <property type="term" value="F:methyltransferase activity"/>
    <property type="evidence" value="ECO:0007669"/>
    <property type="project" value="UniProtKB-KW"/>
</dbReference>
<dbReference type="SUPFAM" id="SSF111278">
    <property type="entry name" value="SSo0622-like"/>
    <property type="match status" value="1"/>
</dbReference>
<dbReference type="GO" id="GO:0005634">
    <property type="term" value="C:nucleus"/>
    <property type="evidence" value="ECO:0007669"/>
    <property type="project" value="UniProtKB-SubCell"/>
</dbReference>
<dbReference type="PROSITE" id="PS51419">
    <property type="entry name" value="RAB"/>
    <property type="match status" value="1"/>
</dbReference>
<name>A0A0C9MHL8_9FUNG</name>
<dbReference type="SUPFAM" id="SSF52540">
    <property type="entry name" value="P-loop containing nucleoside triphosphate hydrolases"/>
    <property type="match status" value="1"/>
</dbReference>
<keyword evidence="6" id="KW-0489">Methyltransferase</keyword>
<dbReference type="Pfam" id="PF00071">
    <property type="entry name" value="Ras"/>
    <property type="match status" value="1"/>
</dbReference>
<evidence type="ECO:0000256" key="1">
    <source>
        <dbReference type="ARBA" id="ARBA00004123"/>
    </source>
</evidence>
<feature type="compositionally biased region" description="Basic and acidic residues" evidence="18">
    <location>
        <begin position="252"/>
        <end position="281"/>
    </location>
</feature>
<dbReference type="CDD" id="cd00877">
    <property type="entry name" value="Ran"/>
    <property type="match status" value="1"/>
</dbReference>
<evidence type="ECO:0000256" key="12">
    <source>
        <dbReference type="ARBA" id="ARBA00023134"/>
    </source>
</evidence>
<evidence type="ECO:0000256" key="17">
    <source>
        <dbReference type="ARBA" id="ARBA00069229"/>
    </source>
</evidence>
<comment type="similarity">
    <text evidence="3">Belongs to the TYW3 family.</text>
</comment>
<dbReference type="InterPro" id="IPR003827">
    <property type="entry name" value="tRNA_yW-synthesising"/>
</dbReference>
<dbReference type="PROSITE" id="PS51421">
    <property type="entry name" value="RAS"/>
    <property type="match status" value="1"/>
</dbReference>
<dbReference type="SMART" id="SM00174">
    <property type="entry name" value="RHO"/>
    <property type="match status" value="1"/>
</dbReference>
<dbReference type="AlphaFoldDB" id="A0A0C9MHL8"/>
<comment type="function">
    <text evidence="16">S-adenosyl-L-methionine-dependent methyltransferase that acts as a component of the wybutosine biosynthesis pathway. Wybutosine is a hyper modified guanosine with a tricyclic base found at the 3'-position adjacent to the anticodon of eukaryotic phenylalanine tRNA. Probably methylates N-4 position of wybutosine-86 to produce wybutosine-72.</text>
</comment>
<keyword evidence="11" id="KW-0653">Protein transport</keyword>
<evidence type="ECO:0000256" key="6">
    <source>
        <dbReference type="ARBA" id="ARBA00022603"/>
    </source>
</evidence>
<reference evidence="20" key="1">
    <citation type="submission" date="2014-09" db="EMBL/GenBank/DDBJ databases">
        <title>Draft genome sequence of an oleaginous Mucoromycotina fungus Mucor ambiguus NBRC6742.</title>
        <authorList>
            <person name="Takeda I."/>
            <person name="Yamane N."/>
            <person name="Morita T."/>
            <person name="Tamano K."/>
            <person name="Machida M."/>
            <person name="Baker S."/>
            <person name="Koike H."/>
        </authorList>
    </citation>
    <scope>NUCLEOTIDE SEQUENCE</scope>
    <source>
        <strain evidence="20">NBRC 6742</strain>
    </source>
</reference>
<sequence length="560" mass="63783">MSQQQQQLQGFQTRKHQVVSSLVEFVDPERRDKSPKGFIDAPILDLMHVINQHPDYYTTSSCSGRVAVYCEGLEKDVDINDPDAIEKTTKGGTWLYVSHDPIPMPEEDLEKWIVQLLFGDQSDKVEFSSDRPDDILNRQLIYFKFEPLILHIEASTSETAMQLLGTAYQVGYQNSGITPSRRHMLAIRSTHKIDTPIAYVQGDSIQCLVDPAYLVLLLTMSNQKFESNMERMKVFEDAMAQMLTKAQQAQDWEPKEARRQRMKQEGLAKREQQQHRQQQKQEDLVVIEDLLESVMLRGGSIVYVRNPAPCPESIKQHLGWMDECDGPPDAEKSVFILTKIDGFILHSMADQTPTFKLVLVGDGGTGKTTFVKRHLTGEFEKKYVATLGVEVHPLSFHTNFGAIVFNTWDTAGQEKFGGLRDGYYIGGQCAIIMFDVTSRITYKNVPNWHRDLVRVCENIPIVLCGNKVDVKERKVKAKTITFHRKKNLQYYDISAKSNYNFEKPFLWLARKLIGNPNLDFVAAPALAPAEVQVDAQLMQQYNNEMEEAAAQPLPEEDDDL</sequence>
<dbReference type="InterPro" id="IPR002041">
    <property type="entry name" value="Ran_GTPase"/>
</dbReference>
<dbReference type="Proteomes" id="UP000053815">
    <property type="component" value="Unassembled WGS sequence"/>
</dbReference>
<dbReference type="STRING" id="91626.A0A0C9MHL8"/>
<keyword evidence="8" id="KW-0949">S-adenosyl-L-methionine</keyword>
<dbReference type="PANTHER" id="PTHR24071">
    <property type="entry name" value="RAN GTPASE"/>
    <property type="match status" value="1"/>
</dbReference>
<dbReference type="InterPro" id="IPR027417">
    <property type="entry name" value="P-loop_NTPase"/>
</dbReference>
<evidence type="ECO:0000259" key="19">
    <source>
        <dbReference type="Pfam" id="PF02676"/>
    </source>
</evidence>
<evidence type="ECO:0000256" key="15">
    <source>
        <dbReference type="ARBA" id="ARBA00049202"/>
    </source>
</evidence>
<dbReference type="GO" id="GO:0008033">
    <property type="term" value="P:tRNA processing"/>
    <property type="evidence" value="ECO:0007669"/>
    <property type="project" value="UniProtKB-KW"/>
</dbReference>
<comment type="subcellular location">
    <subcellularLocation>
        <location evidence="1">Nucleus</location>
    </subcellularLocation>
</comment>
<dbReference type="GO" id="GO:0005525">
    <property type="term" value="F:GTP binding"/>
    <property type="evidence" value="ECO:0007669"/>
    <property type="project" value="UniProtKB-KW"/>
</dbReference>
<proteinExistence type="inferred from homology"/>
<evidence type="ECO:0000256" key="4">
    <source>
        <dbReference type="ARBA" id="ARBA00012750"/>
    </source>
</evidence>
<evidence type="ECO:0000256" key="7">
    <source>
        <dbReference type="ARBA" id="ARBA00022679"/>
    </source>
</evidence>